<accession>A0A3A1WR02</accession>
<organism evidence="2 3">
    <name type="scientific">Aureimonas flava</name>
    <dbReference type="NCBI Taxonomy" id="2320271"/>
    <lineage>
        <taxon>Bacteria</taxon>
        <taxon>Pseudomonadati</taxon>
        <taxon>Pseudomonadota</taxon>
        <taxon>Alphaproteobacteria</taxon>
        <taxon>Hyphomicrobiales</taxon>
        <taxon>Aurantimonadaceae</taxon>
        <taxon>Aureimonas</taxon>
    </lineage>
</organism>
<sequence length="99" mass="11167">MSRYTVLARILPDGQPMTIIGRDAWCLERLLAAGARGCTPIEQPAPRWSHYVWKLRTRHGIVVETIDEGHGGQFAGTHARYVLRSNIEILRDDDQRSAA</sequence>
<keyword evidence="3" id="KW-1185">Reference proteome</keyword>
<dbReference type="InterPro" id="IPR054382">
    <property type="entry name" value="wHTH_alphaproteobact"/>
</dbReference>
<feature type="domain" description="Winged helix" evidence="1">
    <location>
        <begin position="17"/>
        <end position="92"/>
    </location>
</feature>
<gene>
    <name evidence="2" type="ORF">D3218_01670</name>
</gene>
<dbReference type="AlphaFoldDB" id="A0A3A1WR02"/>
<dbReference type="Pfam" id="PF22324">
    <property type="entry name" value="HTH_91"/>
    <property type="match status" value="1"/>
</dbReference>
<name>A0A3A1WR02_9HYPH</name>
<evidence type="ECO:0000313" key="3">
    <source>
        <dbReference type="Proteomes" id="UP000265750"/>
    </source>
</evidence>
<protein>
    <recommendedName>
        <fullName evidence="1">Winged helix domain-containing protein</fullName>
    </recommendedName>
</protein>
<dbReference type="RefSeq" id="WP_119538151.1">
    <property type="nucleotide sequence ID" value="NZ_QYRN01000001.1"/>
</dbReference>
<dbReference type="Proteomes" id="UP000265750">
    <property type="component" value="Unassembled WGS sequence"/>
</dbReference>
<proteinExistence type="predicted"/>
<evidence type="ECO:0000259" key="1">
    <source>
        <dbReference type="Pfam" id="PF22324"/>
    </source>
</evidence>
<reference evidence="3" key="1">
    <citation type="submission" date="2018-09" db="EMBL/GenBank/DDBJ databases">
        <authorList>
            <person name="Tuo L."/>
        </authorList>
    </citation>
    <scope>NUCLEOTIDE SEQUENCE [LARGE SCALE GENOMIC DNA]</scope>
    <source>
        <strain evidence="3">M2BS4Y-1</strain>
    </source>
</reference>
<comment type="caution">
    <text evidence="2">The sequence shown here is derived from an EMBL/GenBank/DDBJ whole genome shotgun (WGS) entry which is preliminary data.</text>
</comment>
<evidence type="ECO:0000313" key="2">
    <source>
        <dbReference type="EMBL" id="RIY03493.1"/>
    </source>
</evidence>
<dbReference type="OrthoDB" id="7211172at2"/>
<dbReference type="EMBL" id="QYRN01000001">
    <property type="protein sequence ID" value="RIY03493.1"/>
    <property type="molecule type" value="Genomic_DNA"/>
</dbReference>